<name>A0A9D4EP57_DREPO</name>
<comment type="caution">
    <text evidence="4">The sequence shown here is derived from an EMBL/GenBank/DDBJ whole genome shotgun (WGS) entry which is preliminary data.</text>
</comment>
<dbReference type="EMBL" id="JAIWYP010000008">
    <property type="protein sequence ID" value="KAH3783059.1"/>
    <property type="molecule type" value="Genomic_DNA"/>
</dbReference>
<proteinExistence type="inferred from homology"/>
<keyword evidence="5" id="KW-1185">Reference proteome</keyword>
<dbReference type="GO" id="GO:0008146">
    <property type="term" value="F:sulfotransferase activity"/>
    <property type="evidence" value="ECO:0007669"/>
    <property type="project" value="InterPro"/>
</dbReference>
<reference evidence="4" key="2">
    <citation type="submission" date="2020-11" db="EMBL/GenBank/DDBJ databases">
        <authorList>
            <person name="McCartney M.A."/>
            <person name="Auch B."/>
            <person name="Kono T."/>
            <person name="Mallez S."/>
            <person name="Becker A."/>
            <person name="Gohl D.M."/>
            <person name="Silverstein K.A.T."/>
            <person name="Koren S."/>
            <person name="Bechman K.B."/>
            <person name="Herman A."/>
            <person name="Abrahante J.E."/>
            <person name="Garbe J."/>
        </authorList>
    </citation>
    <scope>NUCLEOTIDE SEQUENCE</scope>
    <source>
        <strain evidence="4">Duluth1</strain>
        <tissue evidence="4">Whole animal</tissue>
    </source>
</reference>
<keyword evidence="2" id="KW-0808">Transferase</keyword>
<reference evidence="4" key="1">
    <citation type="journal article" date="2019" name="bioRxiv">
        <title>The Genome of the Zebra Mussel, Dreissena polymorpha: A Resource for Invasive Species Research.</title>
        <authorList>
            <person name="McCartney M.A."/>
            <person name="Auch B."/>
            <person name="Kono T."/>
            <person name="Mallez S."/>
            <person name="Zhang Y."/>
            <person name="Obille A."/>
            <person name="Becker A."/>
            <person name="Abrahante J.E."/>
            <person name="Garbe J."/>
            <person name="Badalamenti J.P."/>
            <person name="Herman A."/>
            <person name="Mangelson H."/>
            <person name="Liachko I."/>
            <person name="Sullivan S."/>
            <person name="Sone E.D."/>
            <person name="Koren S."/>
            <person name="Silverstein K.A.T."/>
            <person name="Beckman K.B."/>
            <person name="Gohl D.M."/>
        </authorList>
    </citation>
    <scope>NUCLEOTIDE SEQUENCE</scope>
    <source>
        <strain evidence="4">Duluth1</strain>
        <tissue evidence="4">Whole animal</tissue>
    </source>
</reference>
<evidence type="ECO:0000313" key="4">
    <source>
        <dbReference type="EMBL" id="KAH3783059.1"/>
    </source>
</evidence>
<protein>
    <recommendedName>
        <fullName evidence="3">Sulfotransferase domain-containing protein</fullName>
    </recommendedName>
</protein>
<dbReference type="InterPro" id="IPR027417">
    <property type="entry name" value="P-loop_NTPase"/>
</dbReference>
<gene>
    <name evidence="4" type="ORF">DPMN_160987</name>
</gene>
<feature type="domain" description="Sulfotransferase" evidence="3">
    <location>
        <begin position="52"/>
        <end position="295"/>
    </location>
</feature>
<dbReference type="AlphaFoldDB" id="A0A9D4EP57"/>
<evidence type="ECO:0000313" key="5">
    <source>
        <dbReference type="Proteomes" id="UP000828390"/>
    </source>
</evidence>
<dbReference type="PANTHER" id="PTHR11783">
    <property type="entry name" value="SULFOTRANSFERASE SULT"/>
    <property type="match status" value="1"/>
</dbReference>
<evidence type="ECO:0000259" key="3">
    <source>
        <dbReference type="Pfam" id="PF00685"/>
    </source>
</evidence>
<organism evidence="4 5">
    <name type="scientific">Dreissena polymorpha</name>
    <name type="common">Zebra mussel</name>
    <name type="synonym">Mytilus polymorpha</name>
    <dbReference type="NCBI Taxonomy" id="45954"/>
    <lineage>
        <taxon>Eukaryota</taxon>
        <taxon>Metazoa</taxon>
        <taxon>Spiralia</taxon>
        <taxon>Lophotrochozoa</taxon>
        <taxon>Mollusca</taxon>
        <taxon>Bivalvia</taxon>
        <taxon>Autobranchia</taxon>
        <taxon>Heteroconchia</taxon>
        <taxon>Euheterodonta</taxon>
        <taxon>Imparidentia</taxon>
        <taxon>Neoheterodontei</taxon>
        <taxon>Myida</taxon>
        <taxon>Dreissenoidea</taxon>
        <taxon>Dreissenidae</taxon>
        <taxon>Dreissena</taxon>
    </lineage>
</organism>
<dbReference type="InterPro" id="IPR000863">
    <property type="entry name" value="Sulfotransferase_dom"/>
</dbReference>
<evidence type="ECO:0000256" key="1">
    <source>
        <dbReference type="ARBA" id="ARBA00005771"/>
    </source>
</evidence>
<evidence type="ECO:0000256" key="2">
    <source>
        <dbReference type="ARBA" id="ARBA00022679"/>
    </source>
</evidence>
<dbReference type="Proteomes" id="UP000828390">
    <property type="component" value="Unassembled WGS sequence"/>
</dbReference>
<sequence length="303" mass="35640">MTTKINLTTPNGIELEYCFAKGIYFRASTLEHLTDGDLSKQVENVQNLPIRDDDVYLVTFPKSGTHWLWEIVCMLRKGKSEYEKDVKEVAFLDFKSTEQIEALPSPRVINCHYPVHLTPREIFTKGIKIIHVQRNPKDIAVSYFNHIFKFSKKPSPLKTFSDFLPLMLGSYGIDLYYPWCKYVKEWEKFSRKHPDQILNLYFEDVKENPIREIRKVNEFLGTKCSDELIADISEACEFENLKKADAEVKDKKAFFNHEGPSPMYRKGEVGDWKNWFTVSESEQMDRWLSDNLTDTDLKFRYEL</sequence>
<accession>A0A9D4EP57</accession>
<comment type="similarity">
    <text evidence="1">Belongs to the sulfotransferase 1 family.</text>
</comment>
<dbReference type="Gene3D" id="3.40.50.300">
    <property type="entry name" value="P-loop containing nucleotide triphosphate hydrolases"/>
    <property type="match status" value="1"/>
</dbReference>
<dbReference type="Pfam" id="PF00685">
    <property type="entry name" value="Sulfotransfer_1"/>
    <property type="match status" value="1"/>
</dbReference>
<dbReference type="SUPFAM" id="SSF52540">
    <property type="entry name" value="P-loop containing nucleoside triphosphate hydrolases"/>
    <property type="match status" value="1"/>
</dbReference>